<dbReference type="InterPro" id="IPR031571">
    <property type="entry name" value="RcpC_dom"/>
</dbReference>
<dbReference type="InterPro" id="IPR017592">
    <property type="entry name" value="Pilus_assmbl_Flp-typ_CpaB"/>
</dbReference>
<protein>
    <recommendedName>
        <fullName evidence="6">SAF domain-containing protein</fullName>
    </recommendedName>
</protein>
<gene>
    <name evidence="4" type="ORF">WH50_13685</name>
</gene>
<organism evidence="4 5">
    <name type="scientific">Pokkaliibacter plantistimulans</name>
    <dbReference type="NCBI Taxonomy" id="1635171"/>
    <lineage>
        <taxon>Bacteria</taxon>
        <taxon>Pseudomonadati</taxon>
        <taxon>Pseudomonadota</taxon>
        <taxon>Gammaproteobacteria</taxon>
        <taxon>Oceanospirillales</taxon>
        <taxon>Balneatrichaceae</taxon>
        <taxon>Pokkaliibacter</taxon>
    </lineage>
</organism>
<dbReference type="RefSeq" id="WP_110187825.1">
    <property type="nucleotide sequence ID" value="NZ_CP177354.1"/>
</dbReference>
<comment type="caution">
    <text evidence="4">The sequence shown here is derived from an EMBL/GenBank/DDBJ whole genome shotgun (WGS) entry which is preliminary data.</text>
</comment>
<evidence type="ECO:0000313" key="5">
    <source>
        <dbReference type="Proteomes" id="UP000248090"/>
    </source>
</evidence>
<dbReference type="Pfam" id="PF16976">
    <property type="entry name" value="RcpC"/>
    <property type="match status" value="1"/>
</dbReference>
<evidence type="ECO:0000313" key="4">
    <source>
        <dbReference type="EMBL" id="PXF30757.1"/>
    </source>
</evidence>
<feature type="domain" description="SAF" evidence="2">
    <location>
        <begin position="49"/>
        <end position="98"/>
    </location>
</feature>
<feature type="region of interest" description="Disordered" evidence="1">
    <location>
        <begin position="222"/>
        <end position="251"/>
    </location>
</feature>
<reference evidence="4 5" key="1">
    <citation type="submission" date="2015-03" db="EMBL/GenBank/DDBJ databases">
        <authorList>
            <person name="Krishnan R."/>
            <person name="Midha S."/>
            <person name="Patil P.B."/>
            <person name="Rameshkumar N."/>
        </authorList>
    </citation>
    <scope>NUCLEOTIDE SEQUENCE [LARGE SCALE GENOMIC DNA]</scope>
    <source>
        <strain evidence="4 5">L1E11</strain>
    </source>
</reference>
<feature type="region of interest" description="Disordered" evidence="1">
    <location>
        <begin position="171"/>
        <end position="190"/>
    </location>
</feature>
<dbReference type="CDD" id="cd11614">
    <property type="entry name" value="SAF_CpaB_FlgA_like"/>
    <property type="match status" value="1"/>
</dbReference>
<feature type="domain" description="Flp pilus assembly protein RcpC/CpaB" evidence="3">
    <location>
        <begin position="109"/>
        <end position="217"/>
    </location>
</feature>
<dbReference type="Proteomes" id="UP000248090">
    <property type="component" value="Unassembled WGS sequence"/>
</dbReference>
<evidence type="ECO:0000259" key="2">
    <source>
        <dbReference type="Pfam" id="PF08666"/>
    </source>
</evidence>
<sequence>MQGRTLTLIAALLFALALALGFYSLTLGDKKAPPPQIQAPTLTIWRFSEDVPAGSLLQLDMLSEQQVDEREVDDVADAKAVLGRVLATAVKEGQRLQNSVLAAERPMLDGLEPGFRAVAIKVDEVTAVGGHVQAGDRVDVLFYLRANKESGESTSARRLFTDLRVLAYGDQVASPRTGSPGEKGRQTRERSAVLAVPQSSVAELLLAASSGELQLAVIGPREQHSGSSELTEPPVTLARFGSGEAGPPAPAVQPSLPVALAAPVPAAAPVVKTKVSSQPAGLEVLLGEEKVMLRP</sequence>
<proteinExistence type="predicted"/>
<evidence type="ECO:0000256" key="1">
    <source>
        <dbReference type="SAM" id="MobiDB-lite"/>
    </source>
</evidence>
<evidence type="ECO:0000259" key="3">
    <source>
        <dbReference type="Pfam" id="PF16976"/>
    </source>
</evidence>
<evidence type="ECO:0008006" key="6">
    <source>
        <dbReference type="Google" id="ProtNLM"/>
    </source>
</evidence>
<dbReference type="Pfam" id="PF08666">
    <property type="entry name" value="SAF"/>
    <property type="match status" value="1"/>
</dbReference>
<dbReference type="EMBL" id="LAPT01000066">
    <property type="protein sequence ID" value="PXF30757.1"/>
    <property type="molecule type" value="Genomic_DNA"/>
</dbReference>
<accession>A0ABX5LVR9</accession>
<name>A0ABX5LVR9_9GAMM</name>
<dbReference type="InterPro" id="IPR013974">
    <property type="entry name" value="SAF"/>
</dbReference>
<keyword evidence="5" id="KW-1185">Reference proteome</keyword>
<dbReference type="NCBIfam" id="TIGR03177">
    <property type="entry name" value="pilus_cpaB"/>
    <property type="match status" value="1"/>
</dbReference>